<protein>
    <recommendedName>
        <fullName evidence="2">J domain-containing protein</fullName>
    </recommendedName>
</protein>
<dbReference type="InterPro" id="IPR050817">
    <property type="entry name" value="DjlA_DnaK_co-chaperone"/>
</dbReference>
<dbReference type="Pfam" id="PF00226">
    <property type="entry name" value="DnaJ"/>
    <property type="match status" value="1"/>
</dbReference>
<dbReference type="Proteomes" id="UP000029736">
    <property type="component" value="Unassembled WGS sequence"/>
</dbReference>
<keyword evidence="1" id="KW-0812">Transmembrane</keyword>
<dbReference type="Gene3D" id="1.10.287.110">
    <property type="entry name" value="DnaJ domain"/>
    <property type="match status" value="1"/>
</dbReference>
<feature type="domain" description="J" evidence="2">
    <location>
        <begin position="5"/>
        <end position="69"/>
    </location>
</feature>
<dbReference type="SMART" id="SM00271">
    <property type="entry name" value="DnaJ"/>
    <property type="match status" value="1"/>
</dbReference>
<keyword evidence="1" id="KW-0472">Membrane</keyword>
<organism evidence="3 4">
    <name type="scientific">Phaeodactylibacter xiamenensis</name>
    <dbReference type="NCBI Taxonomy" id="1524460"/>
    <lineage>
        <taxon>Bacteria</taxon>
        <taxon>Pseudomonadati</taxon>
        <taxon>Bacteroidota</taxon>
        <taxon>Saprospiria</taxon>
        <taxon>Saprospirales</taxon>
        <taxon>Haliscomenobacteraceae</taxon>
        <taxon>Phaeodactylibacter</taxon>
    </lineage>
</organism>
<dbReference type="STRING" id="1524460.IX84_22305"/>
<evidence type="ECO:0000313" key="3">
    <source>
        <dbReference type="EMBL" id="KGE86293.1"/>
    </source>
</evidence>
<name>A0A098S3B0_9BACT</name>
<evidence type="ECO:0000259" key="2">
    <source>
        <dbReference type="PROSITE" id="PS50076"/>
    </source>
</evidence>
<evidence type="ECO:0000256" key="1">
    <source>
        <dbReference type="SAM" id="Phobius"/>
    </source>
</evidence>
<dbReference type="RefSeq" id="WP_044225539.1">
    <property type="nucleotide sequence ID" value="NZ_JBKAGJ010000026.1"/>
</dbReference>
<dbReference type="PROSITE" id="PS50076">
    <property type="entry name" value="DNAJ_2"/>
    <property type="match status" value="1"/>
</dbReference>
<dbReference type="CDD" id="cd06257">
    <property type="entry name" value="DnaJ"/>
    <property type="match status" value="1"/>
</dbReference>
<keyword evidence="4" id="KW-1185">Reference proteome</keyword>
<dbReference type="AlphaFoldDB" id="A0A098S3B0"/>
<reference evidence="3 4" key="1">
    <citation type="journal article" date="2014" name="Int. J. Syst. Evol. Microbiol.">
        <title>Phaeodactylibacter xiamenensis gen. nov., sp. nov., a member of the family Saprospiraceae isolated from the marine alga Phaeodactylum tricornutum.</title>
        <authorList>
            <person name="Chen Z.Jr."/>
            <person name="Lei X."/>
            <person name="Lai Q."/>
            <person name="Li Y."/>
            <person name="Zhang B."/>
            <person name="Zhang J."/>
            <person name="Zhang H."/>
            <person name="Yang L."/>
            <person name="Zheng W."/>
            <person name="Tian Y."/>
            <person name="Yu Z."/>
            <person name="Xu H.Jr."/>
            <person name="Zheng T."/>
        </authorList>
    </citation>
    <scope>NUCLEOTIDE SEQUENCE [LARGE SCALE GENOMIC DNA]</scope>
    <source>
        <strain evidence="3 4">KD52</strain>
    </source>
</reference>
<dbReference type="PRINTS" id="PR00625">
    <property type="entry name" value="JDOMAIN"/>
</dbReference>
<dbReference type="SUPFAM" id="SSF46565">
    <property type="entry name" value="Chaperone J-domain"/>
    <property type="match status" value="1"/>
</dbReference>
<dbReference type="EMBL" id="JPOS01000080">
    <property type="protein sequence ID" value="KGE86293.1"/>
    <property type="molecule type" value="Genomic_DNA"/>
</dbReference>
<dbReference type="OrthoDB" id="9779622at2"/>
<proteinExistence type="predicted"/>
<keyword evidence="1" id="KW-1133">Transmembrane helix</keyword>
<dbReference type="PANTHER" id="PTHR24074">
    <property type="entry name" value="CO-CHAPERONE PROTEIN DJLA"/>
    <property type="match status" value="1"/>
</dbReference>
<feature type="transmembrane region" description="Helical" evidence="1">
    <location>
        <begin position="155"/>
        <end position="173"/>
    </location>
</feature>
<accession>A0A098S3B0</accession>
<sequence length="176" mass="20605">MGFVDYYQVLGVPLDADLKALKAAFKKQALKWHPDKNPGKDTTEQMQLINEARLILFDDEARRKYDLEYQRYKRFKREQSRDKEQTNRTRTSTNTTFDQSWDWQNDYKVQDETLERWMNNAKRQAVDLAKQTIEDFKNIAYAGAKAGLEESGRQLMIQVVIAIFFSILFGLGMCGS</sequence>
<dbReference type="InterPro" id="IPR036869">
    <property type="entry name" value="J_dom_sf"/>
</dbReference>
<comment type="caution">
    <text evidence="3">The sequence shown here is derived from an EMBL/GenBank/DDBJ whole genome shotgun (WGS) entry which is preliminary data.</text>
</comment>
<dbReference type="InterPro" id="IPR001623">
    <property type="entry name" value="DnaJ_domain"/>
</dbReference>
<gene>
    <name evidence="3" type="ORF">IX84_22305</name>
</gene>
<evidence type="ECO:0000313" key="4">
    <source>
        <dbReference type="Proteomes" id="UP000029736"/>
    </source>
</evidence>